<reference evidence="2 3" key="1">
    <citation type="submission" date="2020-08" db="EMBL/GenBank/DDBJ databases">
        <title>Cohnella phylogeny.</title>
        <authorList>
            <person name="Dunlap C."/>
        </authorList>
    </citation>
    <scope>NUCLEOTIDE SEQUENCE [LARGE SCALE GENOMIC DNA]</scope>
    <source>
        <strain evidence="2 3">CBP 2801</strain>
    </source>
</reference>
<dbReference type="Proteomes" id="UP000564644">
    <property type="component" value="Unassembled WGS sequence"/>
</dbReference>
<feature type="region of interest" description="Disordered" evidence="1">
    <location>
        <begin position="1"/>
        <end position="31"/>
    </location>
</feature>
<sequence length="141" mass="15546">MGTKAFKATDTHGSARFREAEPGHKHAKLSPDPHILKDVEKNIELARIDGHSIWIYTDGKCISEFKITSLGSTPHSPGEATAYYVFLDKNNNKIASWDAGVLPLNCGDNQVPRRLEGTFDASKYNDIVDVTFPVPGNFVLC</sequence>
<dbReference type="EMBL" id="JACJVO010000009">
    <property type="protein sequence ID" value="MBB6730961.1"/>
    <property type="molecule type" value="Genomic_DNA"/>
</dbReference>
<accession>A0A7X0SJC7</accession>
<evidence type="ECO:0000313" key="3">
    <source>
        <dbReference type="Proteomes" id="UP000564644"/>
    </source>
</evidence>
<feature type="compositionally biased region" description="Basic and acidic residues" evidence="1">
    <location>
        <begin position="16"/>
        <end position="31"/>
    </location>
</feature>
<dbReference type="AlphaFoldDB" id="A0A7X0SJC7"/>
<keyword evidence="3" id="KW-1185">Reference proteome</keyword>
<comment type="caution">
    <text evidence="2">The sequence shown here is derived from an EMBL/GenBank/DDBJ whole genome shotgun (WGS) entry which is preliminary data.</text>
</comment>
<proteinExistence type="predicted"/>
<evidence type="ECO:0000256" key="1">
    <source>
        <dbReference type="SAM" id="MobiDB-lite"/>
    </source>
</evidence>
<gene>
    <name evidence="2" type="ORF">H7C18_08600</name>
</gene>
<dbReference type="RefSeq" id="WP_185128615.1">
    <property type="nucleotide sequence ID" value="NZ_JACJVO010000009.1"/>
</dbReference>
<protein>
    <submittedName>
        <fullName evidence="2">Uncharacterized protein</fullName>
    </submittedName>
</protein>
<evidence type="ECO:0000313" key="2">
    <source>
        <dbReference type="EMBL" id="MBB6730961.1"/>
    </source>
</evidence>
<name>A0A7X0SJC7_9BACL</name>
<organism evidence="2 3">
    <name type="scientific">Cohnella zeiphila</name>
    <dbReference type="NCBI Taxonomy" id="2761120"/>
    <lineage>
        <taxon>Bacteria</taxon>
        <taxon>Bacillati</taxon>
        <taxon>Bacillota</taxon>
        <taxon>Bacilli</taxon>
        <taxon>Bacillales</taxon>
        <taxon>Paenibacillaceae</taxon>
        <taxon>Cohnella</taxon>
    </lineage>
</organism>